<gene>
    <name evidence="8" type="ORF">FE784_24490</name>
</gene>
<dbReference type="PANTHER" id="PTHR35807:SF1">
    <property type="entry name" value="TRANSCRIPTIONAL REGULATOR REDD"/>
    <property type="match status" value="1"/>
</dbReference>
<dbReference type="AlphaFoldDB" id="A0A5C4T3J1"/>
<feature type="domain" description="Response regulatory" evidence="7">
    <location>
        <begin position="3"/>
        <end position="119"/>
    </location>
</feature>
<evidence type="ECO:0000256" key="6">
    <source>
        <dbReference type="PROSITE-ProRule" id="PRU00169"/>
    </source>
</evidence>
<evidence type="ECO:0000259" key="7">
    <source>
        <dbReference type="PROSITE" id="PS50110"/>
    </source>
</evidence>
<dbReference type="InterPro" id="IPR005158">
    <property type="entry name" value="BTAD"/>
</dbReference>
<evidence type="ECO:0000313" key="9">
    <source>
        <dbReference type="Proteomes" id="UP000307943"/>
    </source>
</evidence>
<keyword evidence="4" id="KW-0238">DNA-binding</keyword>
<evidence type="ECO:0000256" key="5">
    <source>
        <dbReference type="ARBA" id="ARBA00023163"/>
    </source>
</evidence>
<dbReference type="OrthoDB" id="3190595at2"/>
<accession>A0A5C4T3J1</accession>
<protein>
    <submittedName>
        <fullName evidence="8">Response regulator</fullName>
    </submittedName>
</protein>
<dbReference type="Gene3D" id="1.10.10.10">
    <property type="entry name" value="Winged helix-like DNA-binding domain superfamily/Winged helix DNA-binding domain"/>
    <property type="match status" value="1"/>
</dbReference>
<feature type="modified residue" description="4-aspartylphosphate" evidence="6">
    <location>
        <position position="56"/>
    </location>
</feature>
<proteinExistence type="inferred from homology"/>
<dbReference type="GO" id="GO:0000160">
    <property type="term" value="P:phosphorelay signal transduction system"/>
    <property type="evidence" value="ECO:0007669"/>
    <property type="project" value="UniProtKB-KW"/>
</dbReference>
<dbReference type="SMART" id="SM00862">
    <property type="entry name" value="Trans_reg_C"/>
    <property type="match status" value="1"/>
</dbReference>
<dbReference type="PROSITE" id="PS50110">
    <property type="entry name" value="RESPONSE_REGULATORY"/>
    <property type="match status" value="1"/>
</dbReference>
<evidence type="ECO:0000256" key="2">
    <source>
        <dbReference type="ARBA" id="ARBA00023012"/>
    </source>
</evidence>
<dbReference type="InterPro" id="IPR036388">
    <property type="entry name" value="WH-like_DNA-bd_sf"/>
</dbReference>
<keyword evidence="9" id="KW-1185">Reference proteome</keyword>
<dbReference type="SUPFAM" id="SSF48452">
    <property type="entry name" value="TPR-like"/>
    <property type="match status" value="1"/>
</dbReference>
<dbReference type="Pfam" id="PF00486">
    <property type="entry name" value="Trans_reg_C"/>
    <property type="match status" value="1"/>
</dbReference>
<dbReference type="GO" id="GO:0006355">
    <property type="term" value="P:regulation of DNA-templated transcription"/>
    <property type="evidence" value="ECO:0007669"/>
    <property type="project" value="InterPro"/>
</dbReference>
<reference evidence="8 9" key="1">
    <citation type="submission" date="2019-05" db="EMBL/GenBank/DDBJ databases">
        <title>We sequenced the genome of Paenibacillus hemerocallicola KCTC 33185 for further insight into its adaptation and study the phylogeny of Paenibacillus.</title>
        <authorList>
            <person name="Narsing Rao M.P."/>
        </authorList>
    </citation>
    <scope>NUCLEOTIDE SEQUENCE [LARGE SCALE GENOMIC DNA]</scope>
    <source>
        <strain evidence="8 9">KCTC 33185</strain>
    </source>
</reference>
<dbReference type="InterPro" id="IPR001789">
    <property type="entry name" value="Sig_transdc_resp-reg_receiver"/>
</dbReference>
<evidence type="ECO:0000256" key="1">
    <source>
        <dbReference type="ARBA" id="ARBA00005820"/>
    </source>
</evidence>
<keyword evidence="5" id="KW-0804">Transcription</keyword>
<dbReference type="Gene3D" id="1.25.40.10">
    <property type="entry name" value="Tetratricopeptide repeat domain"/>
    <property type="match status" value="1"/>
</dbReference>
<dbReference type="SUPFAM" id="SSF52172">
    <property type="entry name" value="CheY-like"/>
    <property type="match status" value="1"/>
</dbReference>
<dbReference type="Pfam" id="PF03704">
    <property type="entry name" value="BTAD"/>
    <property type="match status" value="1"/>
</dbReference>
<dbReference type="InterPro" id="IPR011990">
    <property type="entry name" value="TPR-like_helical_dom_sf"/>
</dbReference>
<dbReference type="GO" id="GO:0003677">
    <property type="term" value="F:DNA binding"/>
    <property type="evidence" value="ECO:0007669"/>
    <property type="project" value="UniProtKB-KW"/>
</dbReference>
<comment type="caution">
    <text evidence="8">The sequence shown here is derived from an EMBL/GenBank/DDBJ whole genome shotgun (WGS) entry which is preliminary data.</text>
</comment>
<name>A0A5C4T3J1_9BACL</name>
<organism evidence="8 9">
    <name type="scientific">Paenibacillus hemerocallicola</name>
    <dbReference type="NCBI Taxonomy" id="1172614"/>
    <lineage>
        <taxon>Bacteria</taxon>
        <taxon>Bacillati</taxon>
        <taxon>Bacillota</taxon>
        <taxon>Bacilli</taxon>
        <taxon>Bacillales</taxon>
        <taxon>Paenibacillaceae</taxon>
        <taxon>Paenibacillus</taxon>
    </lineage>
</organism>
<dbReference type="SMART" id="SM01043">
    <property type="entry name" value="BTAD"/>
    <property type="match status" value="1"/>
</dbReference>
<dbReference type="InterPro" id="IPR001867">
    <property type="entry name" value="OmpR/PhoB-type_DNA-bd"/>
</dbReference>
<dbReference type="InterPro" id="IPR051677">
    <property type="entry name" value="AfsR-DnrI-RedD_regulator"/>
</dbReference>
<comment type="similarity">
    <text evidence="1">Belongs to the AfsR/DnrI/RedD regulatory family.</text>
</comment>
<dbReference type="Proteomes" id="UP000307943">
    <property type="component" value="Unassembled WGS sequence"/>
</dbReference>
<sequence length="387" mass="44124">MIRIIAVDDELPALRGIGKVLEQFEQVHVAGLFDKPVACLEYVLTVQEPIDLVLLDMDMPTMHGLELARRLRECRPEIHIAFLTAYEEFAKDAFEVEALDYLLKPIMKEDMARAIGRFLKRSGRDAEPVPQPDTGIAVHSLGPFTVLAHSGNPIRFRNSKAKELLAYLHHHQGKPVNKVQIMEDIWYGRDTQRTQVNLHTTIYQLRKDLEPCGLSDPIIQSKLAGGSYSLHWSVSFDDVVAYEEEVRRFKRTSSLTHALKALQLYGGGYLSGSGYVWAAPRQAELELGYAELLEAVVNIYVRQQRYDIALNPMRKWAELLPLSVRLHAKMIALLILMNRESDARSYYNVVRELLDQSEDASEIEYDSITAHPSRYFSDETIDKLLSQ</sequence>
<evidence type="ECO:0000256" key="4">
    <source>
        <dbReference type="ARBA" id="ARBA00023125"/>
    </source>
</evidence>
<dbReference type="InterPro" id="IPR016032">
    <property type="entry name" value="Sig_transdc_resp-reg_C-effctor"/>
</dbReference>
<dbReference type="SUPFAM" id="SSF46894">
    <property type="entry name" value="C-terminal effector domain of the bipartite response regulators"/>
    <property type="match status" value="1"/>
</dbReference>
<dbReference type="RefSeq" id="WP_139604891.1">
    <property type="nucleotide sequence ID" value="NZ_VDCQ01000040.1"/>
</dbReference>
<dbReference type="SMART" id="SM00448">
    <property type="entry name" value="REC"/>
    <property type="match status" value="1"/>
</dbReference>
<keyword evidence="3" id="KW-0805">Transcription regulation</keyword>
<dbReference type="Gene3D" id="3.40.50.2300">
    <property type="match status" value="1"/>
</dbReference>
<keyword evidence="6" id="KW-0597">Phosphoprotein</keyword>
<dbReference type="PANTHER" id="PTHR35807">
    <property type="entry name" value="TRANSCRIPTIONAL REGULATOR REDD-RELATED"/>
    <property type="match status" value="1"/>
</dbReference>
<evidence type="ECO:0000256" key="3">
    <source>
        <dbReference type="ARBA" id="ARBA00023015"/>
    </source>
</evidence>
<dbReference type="EMBL" id="VDCQ01000040">
    <property type="protein sequence ID" value="TNJ63618.1"/>
    <property type="molecule type" value="Genomic_DNA"/>
</dbReference>
<dbReference type="InterPro" id="IPR011006">
    <property type="entry name" value="CheY-like_superfamily"/>
</dbReference>
<evidence type="ECO:0000313" key="8">
    <source>
        <dbReference type="EMBL" id="TNJ63618.1"/>
    </source>
</evidence>
<dbReference type="Pfam" id="PF00072">
    <property type="entry name" value="Response_reg"/>
    <property type="match status" value="1"/>
</dbReference>
<keyword evidence="2" id="KW-0902">Two-component regulatory system</keyword>